<dbReference type="InterPro" id="IPR002869">
    <property type="entry name" value="Pyrv_flavodox_OxRed_cen"/>
</dbReference>
<keyword evidence="3 12" id="KW-0004">4Fe-4S</keyword>
<feature type="binding site" evidence="12">
    <location>
        <position position="696"/>
    </location>
    <ligand>
        <name>[4Fe-4S] cluster</name>
        <dbReference type="ChEBI" id="CHEBI:49883"/>
        <label>1</label>
    </ligand>
</feature>
<feature type="site" description="Important for catalytic activity" evidence="11">
    <location>
        <position position="114"/>
    </location>
</feature>
<dbReference type="GO" id="GO:0016903">
    <property type="term" value="F:oxidoreductase activity, acting on the aldehyde or oxo group of donors"/>
    <property type="evidence" value="ECO:0007669"/>
    <property type="project" value="InterPro"/>
</dbReference>
<feature type="binding site" evidence="12">
    <location>
        <position position="819"/>
    </location>
    <ligand>
        <name>[4Fe-4S] cluster</name>
        <dbReference type="ChEBI" id="CHEBI:49883"/>
        <label>3</label>
    </ligand>
</feature>
<dbReference type="InterPro" id="IPR033412">
    <property type="entry name" value="PFOR_II"/>
</dbReference>
<feature type="binding site" evidence="12">
    <location>
        <position position="1074"/>
    </location>
    <ligand>
        <name>[4Fe-4S] cluster</name>
        <dbReference type="ChEBI" id="CHEBI:49883"/>
        <label>3</label>
    </ligand>
</feature>
<keyword evidence="4 12" id="KW-0479">Metal-binding</keyword>
<feature type="binding site" evidence="12">
    <location>
        <position position="749"/>
    </location>
    <ligand>
        <name>[4Fe-4S] cluster</name>
        <dbReference type="ChEBI" id="CHEBI:49883"/>
        <label>2</label>
    </ligand>
</feature>
<feature type="domain" description="4Fe-4S ferredoxin-type" evidence="13">
    <location>
        <begin position="737"/>
        <end position="769"/>
    </location>
</feature>
<sequence>MAKVMETMDGNQAAAHAAYAFTEVAGIYPITPSSTMAEYTDQWAAYGKTNLMGAPVKVVEMQSEAGAAGTVHGSLQAGALTTTFTASQGLLLKIPNMYKIAGELLPGVMHVAARSISAQALSIFGDHQDIYAVRMTGWAMMATSSVQEVMDLAGVAHLAAIKSRVPVLHFFEGFRTSHEINKVEVMGYEVFDRLLDKKALQEFRERALNPENPVTRGSAQNDDIYFQAREAQNRFYDAVPDIVNDYMKEITKETGRHYAPFVYYGAEDAERVIVAMGSVNETIKETVDFLAEKGVKVGLLTVHLYRPFSKKYFFEAMPETVKKIAVLDRTKEPGALGEPLYMDVRSLYYGKENPPIIVGGRYGLSSKDTTVEQILAVYKNLDQSEPKDHFTIGIVDDVTFSSLALEEPVFAGNKDVKACLFYGLGSDGTVGANKNSIKIIGDKTDLYAQGYFAYDSKKSGGVTRSHLRFSKDPIRSTYLVTKPSFVACSVPAYLGKYDMISGLREGGIFLLNTIWDKDKLVKNIPNEIKRELARKKAKFFIINATKLALEVGLGNRTNTIMQSAFFYLTEVIPYEEAKKYMKEYAEKTYGKKGKDVVEKNWAAIDKGTEGLEEVFVDPAWADLEVDEEIIDSAKPEYVRKIADPINAIKGEQLPVSAFVGYEDGTLEHGTANYEKRGIAVEVPEWQPDMCIQCNQCAYVCPHAAIRPFLIDEKEMAAAPQGMPTIKALGRGFDNLQYKIQVSPLDCTGCTACVDVCPAPKGKAIVMKPIESQIERHEVEYSDYLYNEVSYKDHIMGKNTVKGSQFAKPLFEFSGACAGCGETTYIKLVTQLFGERMLIANATGCSSIYGASAPSTPYTKNSCGEGPAWASSLFEDNAEYGYGMFQATETIRHRMAKMMIECENEVSPELAALFLEWRENISDGEKTTELRNKIVPLLEKETGKTAKELLELKQYLVKKSVWMFGGDGWAYDIGFGGIDHVLASGDDVNMLILDTEVYSNTGGQSSKASPAGALAKFASSGKPVKKKDLAAILMTYGNIYVARVSMGANQNQTLKAIREAESYPGPSIIIAYSPCIAHGIKEGMGRGQHEEKLATEVGYWPILRYDPRLAEKGKNPLQLDSKDPAWDKYENFLKGESRYSALLSEFPERAKELFELNLKNAKETWNYYKRMASMDYSAE</sequence>
<dbReference type="SMART" id="SM00890">
    <property type="entry name" value="EKR"/>
    <property type="match status" value="1"/>
</dbReference>
<feature type="binding site" evidence="12">
    <location>
        <position position="816"/>
    </location>
    <ligand>
        <name>[4Fe-4S] cluster</name>
        <dbReference type="ChEBI" id="CHEBI:49883"/>
        <label>3</label>
    </ligand>
</feature>
<dbReference type="Pfam" id="PF01558">
    <property type="entry name" value="POR"/>
    <property type="match status" value="1"/>
</dbReference>
<feature type="binding site" evidence="12">
    <location>
        <position position="756"/>
    </location>
    <ligand>
        <name>[4Fe-4S] cluster</name>
        <dbReference type="ChEBI" id="CHEBI:49883"/>
        <label>1</label>
    </ligand>
</feature>
<dbReference type="InterPro" id="IPR017896">
    <property type="entry name" value="4Fe4S_Fe-S-bd"/>
</dbReference>
<dbReference type="PANTHER" id="PTHR32154:SF0">
    <property type="entry name" value="PYRUVATE-FLAVODOXIN OXIDOREDUCTASE-RELATED"/>
    <property type="match status" value="1"/>
</dbReference>
<evidence type="ECO:0000259" key="13">
    <source>
        <dbReference type="PROSITE" id="PS51379"/>
    </source>
</evidence>
<dbReference type="FunFam" id="3.40.50.970:FF:000041">
    <property type="entry name" value="Pyruvate:ferredoxin (Flavodoxin) oxidoreductase"/>
    <property type="match status" value="1"/>
</dbReference>
<dbReference type="OrthoDB" id="9794954at2"/>
<keyword evidence="5 9" id="KW-0249">Electron transport</keyword>
<evidence type="ECO:0000256" key="10">
    <source>
        <dbReference type="PIRSR" id="PIRSR000159-1"/>
    </source>
</evidence>
<feature type="site" description="Important for catalytic activity" evidence="11">
    <location>
        <position position="64"/>
    </location>
</feature>
<evidence type="ECO:0000256" key="1">
    <source>
        <dbReference type="ARBA" id="ARBA00009032"/>
    </source>
</evidence>
<dbReference type="FunFam" id="3.40.50.920:FF:000007">
    <property type="entry name" value="Pyruvate:ferredoxin (Flavodoxin) oxidoreductase"/>
    <property type="match status" value="1"/>
</dbReference>
<evidence type="ECO:0000313" key="15">
    <source>
        <dbReference type="Proteomes" id="UP000321606"/>
    </source>
</evidence>
<dbReference type="KEGG" id="lgo:JCM16774_0276"/>
<dbReference type="Pfam" id="PF01855">
    <property type="entry name" value="POR_N"/>
    <property type="match status" value="1"/>
</dbReference>
<dbReference type="CDD" id="cd03377">
    <property type="entry name" value="TPP_PFOR_PNO"/>
    <property type="match status" value="1"/>
</dbReference>
<feature type="binding site" evidence="12">
    <location>
        <position position="693"/>
    </location>
    <ligand>
        <name>[4Fe-4S] cluster</name>
        <dbReference type="ChEBI" id="CHEBI:49883"/>
        <label>1</label>
    </ligand>
</feature>
<feature type="binding site" evidence="12">
    <location>
        <position position="844"/>
    </location>
    <ligand>
        <name>[4Fe-4S] cluster</name>
        <dbReference type="ChEBI" id="CHEBI:49883"/>
        <label>3</label>
    </ligand>
</feature>
<dbReference type="GO" id="GO:0051539">
    <property type="term" value="F:4 iron, 4 sulfur cluster binding"/>
    <property type="evidence" value="ECO:0007669"/>
    <property type="project" value="UniProtKB-KW"/>
</dbReference>
<dbReference type="InterPro" id="IPR019456">
    <property type="entry name" value="Pyrv-flavodox_OxRtase_EKR"/>
</dbReference>
<feature type="binding site" evidence="10">
    <location>
        <begin position="994"/>
        <end position="999"/>
    </location>
    <ligand>
        <name>thiamine diphosphate</name>
        <dbReference type="ChEBI" id="CHEBI:58937"/>
    </ligand>
</feature>
<evidence type="ECO:0000256" key="12">
    <source>
        <dbReference type="PIRSR" id="PIRSR000159-50"/>
    </source>
</evidence>
<dbReference type="InterPro" id="IPR009014">
    <property type="entry name" value="Transketo_C/PFOR_II"/>
</dbReference>
<feature type="domain" description="4Fe-4S ferredoxin-type" evidence="13">
    <location>
        <begin position="681"/>
        <end position="710"/>
    </location>
</feature>
<dbReference type="Gene3D" id="3.30.70.20">
    <property type="match status" value="1"/>
</dbReference>
<evidence type="ECO:0000256" key="3">
    <source>
        <dbReference type="ARBA" id="ARBA00022485"/>
    </source>
</evidence>
<dbReference type="CDD" id="cd07034">
    <property type="entry name" value="TPP_PYR_PFOR_IOR-alpha_like"/>
    <property type="match status" value="1"/>
</dbReference>
<feature type="site" description="Important for catalytic activity" evidence="11">
    <location>
        <position position="31"/>
    </location>
</feature>
<evidence type="ECO:0000256" key="6">
    <source>
        <dbReference type="ARBA" id="ARBA00023002"/>
    </source>
</evidence>
<dbReference type="STRING" id="714315.GCA_000516535_00290"/>
<dbReference type="NCBIfam" id="TIGR02176">
    <property type="entry name" value="pyruv_ox_red"/>
    <property type="match status" value="1"/>
</dbReference>
<organism evidence="14 15">
    <name type="scientific">Pseudoleptotrichia goodfellowii</name>
    <dbReference type="NCBI Taxonomy" id="157692"/>
    <lineage>
        <taxon>Bacteria</taxon>
        <taxon>Fusobacteriati</taxon>
        <taxon>Fusobacteriota</taxon>
        <taxon>Fusobacteriia</taxon>
        <taxon>Fusobacteriales</taxon>
        <taxon>Leptotrichiaceae</taxon>
        <taxon>Pseudoleptotrichia</taxon>
    </lineage>
</organism>
<feature type="site" description="Important for catalytic activity" evidence="11">
    <location>
        <position position="999"/>
    </location>
</feature>
<dbReference type="RefSeq" id="WP_026736958.1">
    <property type="nucleotide sequence ID" value="NZ_AP019822.1"/>
</dbReference>
<name>A0A510J7Y3_9FUSO</name>
<keyword evidence="2 9" id="KW-0813">Transport</keyword>
<dbReference type="InterPro" id="IPR050722">
    <property type="entry name" value="Pyruvate:ferred/Flavod_OxRd"/>
</dbReference>
<evidence type="ECO:0000256" key="7">
    <source>
        <dbReference type="ARBA" id="ARBA00023004"/>
    </source>
</evidence>
<dbReference type="Gene3D" id="4.10.780.10">
    <property type="entry name" value="Pyruvate-flavodoxin oxidoreductase, EKR domain"/>
    <property type="match status" value="1"/>
</dbReference>
<dbReference type="AlphaFoldDB" id="A0A510J7Y3"/>
<dbReference type="SUPFAM" id="SSF52518">
    <property type="entry name" value="Thiamin diphosphate-binding fold (THDP-binding)"/>
    <property type="match status" value="2"/>
</dbReference>
<feature type="binding site" evidence="12">
    <location>
        <position position="690"/>
    </location>
    <ligand>
        <name>[4Fe-4S] cluster</name>
        <dbReference type="ChEBI" id="CHEBI:49883"/>
        <label>1</label>
    </ligand>
</feature>
<comment type="cofactor">
    <cofactor evidence="12">
        <name>[4Fe-4S] cluster</name>
        <dbReference type="ChEBI" id="CHEBI:49883"/>
    </cofactor>
    <text evidence="12">Binds 3 [4Fe-4S] clusters per subunit.</text>
</comment>
<dbReference type="GO" id="GO:0022900">
    <property type="term" value="P:electron transport chain"/>
    <property type="evidence" value="ECO:0007669"/>
    <property type="project" value="InterPro"/>
</dbReference>
<dbReference type="FunFam" id="3.30.70.20:FF:000022">
    <property type="entry name" value="Pyruvate:ferredoxin (Flavodoxin) oxidoreductase"/>
    <property type="match status" value="1"/>
</dbReference>
<feature type="binding site" evidence="10">
    <location>
        <position position="31"/>
    </location>
    <ligand>
        <name>pyruvate</name>
        <dbReference type="ChEBI" id="CHEBI:15361"/>
    </ligand>
</feature>
<dbReference type="Gene3D" id="3.40.50.920">
    <property type="match status" value="1"/>
</dbReference>
<dbReference type="InterPro" id="IPR019752">
    <property type="entry name" value="Pyrv/ketoisovalerate_OxRed_cat"/>
</dbReference>
<keyword evidence="6 9" id="KW-0560">Oxidoreductase</keyword>
<dbReference type="SUPFAM" id="SSF52922">
    <property type="entry name" value="TK C-terminal domain-like"/>
    <property type="match status" value="1"/>
</dbReference>
<reference evidence="14 15" key="1">
    <citation type="submission" date="2019-07" db="EMBL/GenBank/DDBJ databases">
        <title>Complete Genome Sequence of Leptotrichia goodfellowii Strain JCM 16774.</title>
        <authorList>
            <person name="Watanabe S."/>
            <person name="Cui L."/>
        </authorList>
    </citation>
    <scope>NUCLEOTIDE SEQUENCE [LARGE SCALE GENOMIC DNA]</scope>
    <source>
        <strain evidence="14 15">JCM16774</strain>
    </source>
</reference>
<evidence type="ECO:0000256" key="4">
    <source>
        <dbReference type="ARBA" id="ARBA00022723"/>
    </source>
</evidence>
<gene>
    <name evidence="14" type="ORF">JCM16774_0276</name>
</gene>
<feature type="binding site" evidence="10">
    <location>
        <begin position="965"/>
        <end position="968"/>
    </location>
    <ligand>
        <name>thiamine diphosphate</name>
        <dbReference type="ChEBI" id="CHEBI:58937"/>
    </ligand>
</feature>
<dbReference type="PANTHER" id="PTHR32154">
    <property type="entry name" value="PYRUVATE-FLAVODOXIN OXIDOREDUCTASE-RELATED"/>
    <property type="match status" value="1"/>
</dbReference>
<dbReference type="InterPro" id="IPR037112">
    <property type="entry name" value="Pyrv-flavodox_OxR_EKR_sf"/>
</dbReference>
<dbReference type="GO" id="GO:0006979">
    <property type="term" value="P:response to oxidative stress"/>
    <property type="evidence" value="ECO:0007669"/>
    <property type="project" value="TreeGrafter"/>
</dbReference>
<proteinExistence type="inferred from homology"/>
<feature type="binding site" evidence="10">
    <location>
        <position position="114"/>
    </location>
    <ligand>
        <name>pyruvate</name>
        <dbReference type="ChEBI" id="CHEBI:15361"/>
    </ligand>
</feature>
<dbReference type="InterPro" id="IPR017900">
    <property type="entry name" value="4Fe4S_Fe_S_CS"/>
</dbReference>
<dbReference type="SUPFAM" id="SSF53323">
    <property type="entry name" value="Pyruvate-ferredoxin oxidoreductase, PFOR, domain III"/>
    <property type="match status" value="1"/>
</dbReference>
<accession>A0A510J7Y3</accession>
<comment type="similarity">
    <text evidence="1 9">Belongs to the pyruvate:ferredoxin/flavodoxin oxidoreductase family.</text>
</comment>
<evidence type="ECO:0000256" key="9">
    <source>
        <dbReference type="PIRNR" id="PIRNR000159"/>
    </source>
</evidence>
<evidence type="ECO:0000256" key="2">
    <source>
        <dbReference type="ARBA" id="ARBA00022448"/>
    </source>
</evidence>
<dbReference type="Pfam" id="PF12838">
    <property type="entry name" value="Fer4_7"/>
    <property type="match status" value="1"/>
</dbReference>
<evidence type="ECO:0000256" key="5">
    <source>
        <dbReference type="ARBA" id="ARBA00022982"/>
    </source>
</evidence>
<feature type="binding site" evidence="12">
    <location>
        <position position="746"/>
    </location>
    <ligand>
        <name>[4Fe-4S] cluster</name>
        <dbReference type="ChEBI" id="CHEBI:49883"/>
        <label>2</label>
    </ligand>
</feature>
<feature type="binding site" evidence="10">
    <location>
        <position position="821"/>
    </location>
    <ligand>
        <name>thiamine diphosphate</name>
        <dbReference type="ChEBI" id="CHEBI:58937"/>
    </ligand>
</feature>
<feature type="binding site" evidence="10">
    <location>
        <position position="844"/>
    </location>
    <ligand>
        <name>thiamine diphosphate</name>
        <dbReference type="ChEBI" id="CHEBI:58937"/>
    </ligand>
</feature>
<dbReference type="PIRSF" id="PIRSF000159">
    <property type="entry name" value="NifJ"/>
    <property type="match status" value="1"/>
</dbReference>
<evidence type="ECO:0000313" key="14">
    <source>
        <dbReference type="EMBL" id="BBM35369.1"/>
    </source>
</evidence>
<evidence type="ECO:0000256" key="11">
    <source>
        <dbReference type="PIRSR" id="PIRSR000159-2"/>
    </source>
</evidence>
<keyword evidence="7 12" id="KW-0408">Iron</keyword>
<keyword evidence="8 12" id="KW-0411">Iron-sulfur</keyword>
<dbReference type="Gene3D" id="3.40.50.970">
    <property type="match status" value="2"/>
</dbReference>
<feature type="binding site" evidence="10">
    <location>
        <position position="64"/>
    </location>
    <ligand>
        <name>thiamine diphosphate</name>
        <dbReference type="ChEBI" id="CHEBI:58937"/>
    </ligand>
</feature>
<dbReference type="EMBL" id="AP019822">
    <property type="protein sequence ID" value="BBM35369.1"/>
    <property type="molecule type" value="Genomic_DNA"/>
</dbReference>
<dbReference type="InterPro" id="IPR002880">
    <property type="entry name" value="Pyrv_Fd/Flavodoxin_OxRdtase_N"/>
</dbReference>
<dbReference type="FunFam" id="3.40.920.10:FF:000001">
    <property type="entry name" value="Pyruvate:ferredoxin (Flavodoxin) oxidoreductase"/>
    <property type="match status" value="1"/>
</dbReference>
<feature type="binding site" evidence="12">
    <location>
        <position position="700"/>
    </location>
    <ligand>
        <name>[4Fe-4S] cluster</name>
        <dbReference type="ChEBI" id="CHEBI:49883"/>
        <label>2</label>
    </ligand>
</feature>
<dbReference type="Pfam" id="PF17147">
    <property type="entry name" value="PFOR_II"/>
    <property type="match status" value="1"/>
</dbReference>
<protein>
    <submittedName>
        <fullName evidence="14">Pyruvate synthase</fullName>
    </submittedName>
</protein>
<dbReference type="InterPro" id="IPR011895">
    <property type="entry name" value="Pyrv_flavodox_OxRed"/>
</dbReference>
<dbReference type="GO" id="GO:0005506">
    <property type="term" value="F:iron ion binding"/>
    <property type="evidence" value="ECO:0007669"/>
    <property type="project" value="InterPro"/>
</dbReference>
<dbReference type="SUPFAM" id="SSF54862">
    <property type="entry name" value="4Fe-4S ferredoxins"/>
    <property type="match status" value="1"/>
</dbReference>
<dbReference type="Proteomes" id="UP000321606">
    <property type="component" value="Chromosome"/>
</dbReference>
<dbReference type="PROSITE" id="PS51379">
    <property type="entry name" value="4FE4S_FER_2"/>
    <property type="match status" value="2"/>
</dbReference>
<dbReference type="PROSITE" id="PS00198">
    <property type="entry name" value="4FE4S_FER_1"/>
    <property type="match status" value="2"/>
</dbReference>
<dbReference type="Pfam" id="PF10371">
    <property type="entry name" value="EKR"/>
    <property type="match status" value="1"/>
</dbReference>
<evidence type="ECO:0000256" key="8">
    <source>
        <dbReference type="ARBA" id="ARBA00023014"/>
    </source>
</evidence>
<dbReference type="Gene3D" id="3.40.920.10">
    <property type="entry name" value="Pyruvate-ferredoxin oxidoreductase, PFOR, domain III"/>
    <property type="match status" value="1"/>
</dbReference>
<keyword evidence="14" id="KW-0670">Pyruvate</keyword>
<feature type="binding site" evidence="12">
    <location>
        <position position="752"/>
    </location>
    <ligand>
        <name>[4Fe-4S] cluster</name>
        <dbReference type="ChEBI" id="CHEBI:49883"/>
        <label>2</label>
    </ligand>
</feature>
<dbReference type="FunFam" id="3.40.50.970:FF:000012">
    <property type="entry name" value="Pyruvate:ferredoxin (Flavodoxin) oxidoreductase"/>
    <property type="match status" value="1"/>
</dbReference>
<dbReference type="InterPro" id="IPR029061">
    <property type="entry name" value="THDP-binding"/>
</dbReference>